<dbReference type="CDD" id="cd00009">
    <property type="entry name" value="AAA"/>
    <property type="match status" value="1"/>
</dbReference>
<dbReference type="RefSeq" id="WP_015523991.1">
    <property type="nucleotide sequence ID" value="NZ_JBBMEZ010000022.1"/>
</dbReference>
<reference evidence="2 3" key="1">
    <citation type="submission" date="2024-03" db="EMBL/GenBank/DDBJ databases">
        <title>Human intestinal bacterial collection.</title>
        <authorList>
            <person name="Pauvert C."/>
            <person name="Hitch T.C.A."/>
            <person name="Clavel T."/>
        </authorList>
    </citation>
    <scope>NUCLEOTIDE SEQUENCE [LARGE SCALE GENOMIC DNA]</scope>
    <source>
        <strain evidence="2 3">CLA-JM-H38</strain>
    </source>
</reference>
<accession>A0ABV1FAD1</accession>
<dbReference type="InterPro" id="IPR002611">
    <property type="entry name" value="IstB_ATP-bd"/>
</dbReference>
<dbReference type="SUPFAM" id="SSF52540">
    <property type="entry name" value="P-loop containing nucleoside triphosphate hydrolases"/>
    <property type="match status" value="1"/>
</dbReference>
<organism evidence="2 3">
    <name type="scientific">Ruminococcoides intestinale</name>
    <dbReference type="NCBI Taxonomy" id="3133162"/>
    <lineage>
        <taxon>Bacteria</taxon>
        <taxon>Bacillati</taxon>
        <taxon>Bacillota</taxon>
        <taxon>Clostridia</taxon>
        <taxon>Eubacteriales</taxon>
        <taxon>Oscillospiraceae</taxon>
        <taxon>Ruminococcoides</taxon>
    </lineage>
</organism>
<dbReference type="PANTHER" id="PTHR30050">
    <property type="entry name" value="CHROMOSOMAL REPLICATION INITIATOR PROTEIN DNAA"/>
    <property type="match status" value="1"/>
</dbReference>
<sequence>MGYSNSVYKAASDTLHERRLNAEKAAERRKEEVYKKFPRVKELEKQISVGGIKTARAVLAGGDVKDAVSKLRDQNLAMQAEVRKILTDNGYPENYFEPDYFCKKCNDKGYCDINGKTVRCSCMKSALIACACAELNRNAPLSLSTFESFNLEYYDKTVDPKLKVSPYDHMSRVLRYCQNYADNFNSHSESILMKGATGLGKTHLSLAIANEAIKRGYGVIYASAPQLVSKLEKIYFSNKEDDSTFDMLVECDLLIIDDLGTEFHSQFSVSQLYNIFNSRMLSNKPVIINTNLTIRDLQENYTDRFVSRICGNARQLDFLGRDIRIRRK</sequence>
<evidence type="ECO:0000259" key="1">
    <source>
        <dbReference type="SMART" id="SM00382"/>
    </source>
</evidence>
<feature type="domain" description="AAA+ ATPase" evidence="1">
    <location>
        <begin position="187"/>
        <end position="316"/>
    </location>
</feature>
<evidence type="ECO:0000313" key="3">
    <source>
        <dbReference type="Proteomes" id="UP001490816"/>
    </source>
</evidence>
<dbReference type="SMART" id="SM00382">
    <property type="entry name" value="AAA"/>
    <property type="match status" value="1"/>
</dbReference>
<keyword evidence="2" id="KW-0547">Nucleotide-binding</keyword>
<dbReference type="EMBL" id="JBBMEZ010000022">
    <property type="protein sequence ID" value="MEQ2470340.1"/>
    <property type="molecule type" value="Genomic_DNA"/>
</dbReference>
<dbReference type="Proteomes" id="UP001490816">
    <property type="component" value="Unassembled WGS sequence"/>
</dbReference>
<comment type="caution">
    <text evidence="2">The sequence shown here is derived from an EMBL/GenBank/DDBJ whole genome shotgun (WGS) entry which is preliminary data.</text>
</comment>
<protein>
    <submittedName>
        <fullName evidence="2">ATP-binding protein</fullName>
    </submittedName>
</protein>
<dbReference type="NCBIfam" id="NF005304">
    <property type="entry name" value="PRK06835.1"/>
    <property type="match status" value="1"/>
</dbReference>
<dbReference type="PANTHER" id="PTHR30050:SF4">
    <property type="entry name" value="ATP-BINDING PROTEIN RV3427C IN INSERTION SEQUENCE-RELATED"/>
    <property type="match status" value="1"/>
</dbReference>
<dbReference type="Gene3D" id="3.40.50.300">
    <property type="entry name" value="P-loop containing nucleotide triphosphate hydrolases"/>
    <property type="match status" value="1"/>
</dbReference>
<dbReference type="InterPro" id="IPR027417">
    <property type="entry name" value="P-loop_NTPase"/>
</dbReference>
<proteinExistence type="predicted"/>
<gene>
    <name evidence="2" type="ORF">WMO39_08395</name>
</gene>
<name>A0ABV1FAD1_9FIRM</name>
<dbReference type="InterPro" id="IPR003593">
    <property type="entry name" value="AAA+_ATPase"/>
</dbReference>
<dbReference type="GO" id="GO:0005524">
    <property type="term" value="F:ATP binding"/>
    <property type="evidence" value="ECO:0007669"/>
    <property type="project" value="UniProtKB-KW"/>
</dbReference>
<keyword evidence="2" id="KW-0067">ATP-binding</keyword>
<dbReference type="Pfam" id="PF01695">
    <property type="entry name" value="IstB_IS21"/>
    <property type="match status" value="1"/>
</dbReference>
<keyword evidence="3" id="KW-1185">Reference proteome</keyword>
<evidence type="ECO:0000313" key="2">
    <source>
        <dbReference type="EMBL" id="MEQ2470340.1"/>
    </source>
</evidence>